<accession>A0A1H9PRX6</accession>
<gene>
    <name evidence="2" type="ORF">SAMN04487944_105124</name>
</gene>
<feature type="transmembrane region" description="Helical" evidence="1">
    <location>
        <begin position="20"/>
        <end position="43"/>
    </location>
</feature>
<dbReference type="Proteomes" id="UP000199687">
    <property type="component" value="Unassembled WGS sequence"/>
</dbReference>
<feature type="transmembrane region" description="Helical" evidence="1">
    <location>
        <begin position="130"/>
        <end position="151"/>
    </location>
</feature>
<dbReference type="Pfam" id="PF04854">
    <property type="entry name" value="DUF624"/>
    <property type="match status" value="1"/>
</dbReference>
<keyword evidence="1" id="KW-1133">Transmembrane helix</keyword>
<name>A0A1H9PRX6_9BACI</name>
<keyword evidence="1" id="KW-0472">Membrane</keyword>
<reference evidence="2 3" key="1">
    <citation type="submission" date="2016-10" db="EMBL/GenBank/DDBJ databases">
        <authorList>
            <person name="de Groot N.N."/>
        </authorList>
    </citation>
    <scope>NUCLEOTIDE SEQUENCE [LARGE SCALE GENOMIC DNA]</scope>
    <source>
        <strain evidence="2 3">CGMCC 1.7727</strain>
    </source>
</reference>
<evidence type="ECO:0000256" key="1">
    <source>
        <dbReference type="SAM" id="Phobius"/>
    </source>
</evidence>
<evidence type="ECO:0000313" key="3">
    <source>
        <dbReference type="Proteomes" id="UP000199687"/>
    </source>
</evidence>
<organism evidence="2 3">
    <name type="scientific">Gracilibacillus ureilyticus</name>
    <dbReference type="NCBI Taxonomy" id="531814"/>
    <lineage>
        <taxon>Bacteria</taxon>
        <taxon>Bacillati</taxon>
        <taxon>Bacillota</taxon>
        <taxon>Bacilli</taxon>
        <taxon>Bacillales</taxon>
        <taxon>Bacillaceae</taxon>
        <taxon>Gracilibacillus</taxon>
    </lineage>
</organism>
<evidence type="ECO:0000313" key="2">
    <source>
        <dbReference type="EMBL" id="SER50981.1"/>
    </source>
</evidence>
<feature type="transmembrane region" description="Helical" evidence="1">
    <location>
        <begin position="99"/>
        <end position="118"/>
    </location>
</feature>
<sequence>MNSNQFAQSGFYRFSNYVYWLMILNILFVVTNILFFFAFITLIPSVNNAIFYFIASIPAGPAVAALCHSLSKLVQNNEIAPFSDFFQAYKNNFMDVLKIWLPILIASFILIIDIQYFNQNPTLFNQILNGIFLVGLLVLSIFTFYALIITTHFKFRIRDIYRLALYYIFKRLKISTGNICIIFLTLVLMFFTSDFIIFLLFSLVGWLLMINTKSVIEDVRKTFVRE</sequence>
<dbReference type="RefSeq" id="WP_089740189.1">
    <property type="nucleotide sequence ID" value="NZ_FOGL01000005.1"/>
</dbReference>
<dbReference type="AlphaFoldDB" id="A0A1H9PRX6"/>
<dbReference type="EMBL" id="FOGL01000005">
    <property type="protein sequence ID" value="SER50981.1"/>
    <property type="molecule type" value="Genomic_DNA"/>
</dbReference>
<feature type="transmembrane region" description="Helical" evidence="1">
    <location>
        <begin position="49"/>
        <end position="67"/>
    </location>
</feature>
<dbReference type="STRING" id="531814.SAMN04487944_105124"/>
<dbReference type="OrthoDB" id="2965305at2"/>
<keyword evidence="3" id="KW-1185">Reference proteome</keyword>
<keyword evidence="1" id="KW-0812">Transmembrane</keyword>
<proteinExistence type="predicted"/>
<protein>
    <submittedName>
        <fullName evidence="2">Uncharacterized membrane protein YesL</fullName>
    </submittedName>
</protein>
<dbReference type="InterPro" id="IPR006938">
    <property type="entry name" value="DUF624"/>
</dbReference>
<feature type="transmembrane region" description="Helical" evidence="1">
    <location>
        <begin position="172"/>
        <end position="191"/>
    </location>
</feature>